<reference evidence="2 3" key="1">
    <citation type="submission" date="2024-01" db="EMBL/GenBank/DDBJ databases">
        <title>Sphingobacterium tenebrionis sp. nov., a novel endophyte isolated from tenebrio molitor intestines.</title>
        <authorList>
            <person name="Zhang C."/>
        </authorList>
    </citation>
    <scope>NUCLEOTIDE SEQUENCE [LARGE SCALE GENOMIC DNA]</scope>
    <source>
        <strain evidence="2 3">PU5-4</strain>
    </source>
</reference>
<name>A0ABU8I2N1_9SPHI</name>
<evidence type="ECO:0000313" key="3">
    <source>
        <dbReference type="Proteomes" id="UP001363035"/>
    </source>
</evidence>
<dbReference type="EMBL" id="JAYLLN010000003">
    <property type="protein sequence ID" value="MEI5983787.1"/>
    <property type="molecule type" value="Genomic_DNA"/>
</dbReference>
<dbReference type="RefSeq" id="WP_167554336.1">
    <property type="nucleotide sequence ID" value="NZ_JAYLLN010000003.1"/>
</dbReference>
<protein>
    <submittedName>
        <fullName evidence="2">Uncharacterized protein</fullName>
    </submittedName>
</protein>
<dbReference type="Proteomes" id="UP001363035">
    <property type="component" value="Unassembled WGS sequence"/>
</dbReference>
<proteinExistence type="predicted"/>
<accession>A0ABU8I2N1</accession>
<feature type="compositionally biased region" description="Polar residues" evidence="1">
    <location>
        <begin position="28"/>
        <end position="40"/>
    </location>
</feature>
<keyword evidence="3" id="KW-1185">Reference proteome</keyword>
<gene>
    <name evidence="2" type="ORF">VJ786_02605</name>
</gene>
<sequence>MGNKKKYISPEVSVVYIRMENGIAAGSASITPGGSNSNYQPEIDDWTTDDGYNNSIDL</sequence>
<evidence type="ECO:0000256" key="1">
    <source>
        <dbReference type="SAM" id="MobiDB-lite"/>
    </source>
</evidence>
<organism evidence="2 3">
    <name type="scientific">Sphingobacterium tenebrionis</name>
    <dbReference type="NCBI Taxonomy" id="3111775"/>
    <lineage>
        <taxon>Bacteria</taxon>
        <taxon>Pseudomonadati</taxon>
        <taxon>Bacteroidota</taxon>
        <taxon>Sphingobacteriia</taxon>
        <taxon>Sphingobacteriales</taxon>
        <taxon>Sphingobacteriaceae</taxon>
        <taxon>Sphingobacterium</taxon>
    </lineage>
</organism>
<comment type="caution">
    <text evidence="2">The sequence shown here is derived from an EMBL/GenBank/DDBJ whole genome shotgun (WGS) entry which is preliminary data.</text>
</comment>
<evidence type="ECO:0000313" key="2">
    <source>
        <dbReference type="EMBL" id="MEI5983787.1"/>
    </source>
</evidence>
<feature type="region of interest" description="Disordered" evidence="1">
    <location>
        <begin position="27"/>
        <end position="58"/>
    </location>
</feature>